<dbReference type="Pfam" id="PF13155">
    <property type="entry name" value="Toprim_2"/>
    <property type="match status" value="1"/>
</dbReference>
<evidence type="ECO:0000259" key="1">
    <source>
        <dbReference type="SMART" id="SM00493"/>
    </source>
</evidence>
<dbReference type="InterPro" id="IPR013264">
    <property type="entry name" value="DNAG_N"/>
</dbReference>
<dbReference type="Gene3D" id="3.40.1360.10">
    <property type="match status" value="1"/>
</dbReference>
<feature type="domain" description="Toprim" evidence="1">
    <location>
        <begin position="146"/>
        <end position="216"/>
    </location>
</feature>
<dbReference type="Gene3D" id="3.90.980.10">
    <property type="entry name" value="DNA primase, catalytic core, N-terminal domain"/>
    <property type="match status" value="1"/>
</dbReference>
<dbReference type="PANTHER" id="PTHR30313">
    <property type="entry name" value="DNA PRIMASE"/>
    <property type="match status" value="1"/>
</dbReference>
<comment type="caution">
    <text evidence="2">The sequence shown here is derived from an EMBL/GenBank/DDBJ whole genome shotgun (WGS) entry which is preliminary data.</text>
</comment>
<dbReference type="SUPFAM" id="SSF56731">
    <property type="entry name" value="DNA primase core"/>
    <property type="match status" value="1"/>
</dbReference>
<dbReference type="InterPro" id="IPR037068">
    <property type="entry name" value="DNA_primase_core_N_sf"/>
</dbReference>
<dbReference type="InterPro" id="IPR034151">
    <property type="entry name" value="TOPRIM_DnaG_bac"/>
</dbReference>
<evidence type="ECO:0000313" key="3">
    <source>
        <dbReference type="Proteomes" id="UP001501842"/>
    </source>
</evidence>
<name>A0ABP6GQN9_9ACTN</name>
<evidence type="ECO:0000313" key="2">
    <source>
        <dbReference type="EMBL" id="GAA2729243.1"/>
    </source>
</evidence>
<dbReference type="Pfam" id="PF08275">
    <property type="entry name" value="DNAG_N"/>
    <property type="match status" value="1"/>
</dbReference>
<organism evidence="2 3">
    <name type="scientific">Actinocorallia aurantiaca</name>
    <dbReference type="NCBI Taxonomy" id="46204"/>
    <lineage>
        <taxon>Bacteria</taxon>
        <taxon>Bacillati</taxon>
        <taxon>Actinomycetota</taxon>
        <taxon>Actinomycetes</taxon>
        <taxon>Streptosporangiales</taxon>
        <taxon>Thermomonosporaceae</taxon>
        <taxon>Actinocorallia</taxon>
    </lineage>
</organism>
<gene>
    <name evidence="2" type="ORF">GCM10010439_39280</name>
</gene>
<proteinExistence type="predicted"/>
<keyword evidence="3" id="KW-1185">Reference proteome</keyword>
<sequence length="324" mass="35298">MSENPMLQASENPLELAHGFFQAQRPASWAPAYLDGRGFPEPVQRRFELGYAPPGWHTLTERLLGQGVHENRLIALGLARRSRHGRLYDFFRDRIMFPVRDRHGSLAGFIGRTADGVGGPRYLNSPDSAVFHKGSLLYSPDKGPRGRSVVVEGPLDAIAVRLAGFRALAPCGTRLTEEQTELLGDLGDDVLLALDGDFSGRRGTVQAWQHLSHLRGPVHAVLLPEGEDPAALFAKGGPEAVRAALAHEHLLVDLVLDSVLEHRSLRFVDERVAAAHAAAGLIAALPPEQVARQVSRTAARLGFDPSDITSYVIAALSARMTRRF</sequence>
<accession>A0ABP6GQN9</accession>
<dbReference type="Proteomes" id="UP001501842">
    <property type="component" value="Unassembled WGS sequence"/>
</dbReference>
<dbReference type="CDD" id="cd03364">
    <property type="entry name" value="TOPRIM_DnaG_primases"/>
    <property type="match status" value="1"/>
</dbReference>
<dbReference type="SMART" id="SM00493">
    <property type="entry name" value="TOPRIM"/>
    <property type="match status" value="1"/>
</dbReference>
<reference evidence="3" key="1">
    <citation type="journal article" date="2019" name="Int. J. Syst. Evol. Microbiol.">
        <title>The Global Catalogue of Microorganisms (GCM) 10K type strain sequencing project: providing services to taxonomists for standard genome sequencing and annotation.</title>
        <authorList>
            <consortium name="The Broad Institute Genomics Platform"/>
            <consortium name="The Broad Institute Genome Sequencing Center for Infectious Disease"/>
            <person name="Wu L."/>
            <person name="Ma J."/>
        </authorList>
    </citation>
    <scope>NUCLEOTIDE SEQUENCE [LARGE SCALE GENOMIC DNA]</scope>
    <source>
        <strain evidence="3">JCM 8201</strain>
    </source>
</reference>
<protein>
    <recommendedName>
        <fullName evidence="1">Toprim domain-containing protein</fullName>
    </recommendedName>
</protein>
<dbReference type="EMBL" id="BAAATZ010000015">
    <property type="protein sequence ID" value="GAA2729243.1"/>
    <property type="molecule type" value="Genomic_DNA"/>
</dbReference>
<dbReference type="InterPro" id="IPR006171">
    <property type="entry name" value="TOPRIM_dom"/>
</dbReference>
<dbReference type="RefSeq" id="WP_344451974.1">
    <property type="nucleotide sequence ID" value="NZ_BAAATZ010000015.1"/>
</dbReference>
<dbReference type="InterPro" id="IPR050219">
    <property type="entry name" value="DnaG_primase"/>
</dbReference>
<dbReference type="PANTHER" id="PTHR30313:SF2">
    <property type="entry name" value="DNA PRIMASE"/>
    <property type="match status" value="1"/>
</dbReference>